<dbReference type="Gene3D" id="1.20.950.20">
    <property type="entry name" value="Transmembrane di-heme cytochromes, Chain C"/>
    <property type="match status" value="2"/>
</dbReference>
<sequence length="207" mass="22582">MSLKNPADRWGGVSQLLHWTTVVLIVVIAYIGLTMGDLPNGPEKIKTYALHKSIGLTILGLVVLRVLWRLIAGAPHPVPGSPRWQERIATLTHLGIYVLLFAIPISGWVVNSSAGYPLQWFGLFNLPDIVGESHDLHEAAEEAHELMFWLLALMVAAHAGAAFYHHLFQQDATLARMLPRGWLKVHATTAGATEAAPPASSPQSPNE</sequence>
<feature type="domain" description="Cytochrome b561 bacterial/Ni-hydrogenase" evidence="14">
    <location>
        <begin position="9"/>
        <end position="179"/>
    </location>
</feature>
<dbReference type="PANTHER" id="PTHR30529:SF7">
    <property type="entry name" value="CYTOCHROME B561 BACTERIAL_NI-HYDROGENASE DOMAIN-CONTAINING PROTEIN"/>
    <property type="match status" value="1"/>
</dbReference>
<gene>
    <name evidence="15" type="ORF">ACFQ0E_07095</name>
</gene>
<comment type="similarity">
    <text evidence="12">Belongs to the cytochrome b561 family.</text>
</comment>
<evidence type="ECO:0000256" key="11">
    <source>
        <dbReference type="ARBA" id="ARBA00023136"/>
    </source>
</evidence>
<reference evidence="16" key="1">
    <citation type="journal article" date="2019" name="Int. J. Syst. Evol. Microbiol.">
        <title>The Global Catalogue of Microorganisms (GCM) 10K type strain sequencing project: providing services to taxonomists for standard genome sequencing and annotation.</title>
        <authorList>
            <consortium name="The Broad Institute Genomics Platform"/>
            <consortium name="The Broad Institute Genome Sequencing Center for Infectious Disease"/>
            <person name="Wu L."/>
            <person name="Ma J."/>
        </authorList>
    </citation>
    <scope>NUCLEOTIDE SEQUENCE [LARGE SCALE GENOMIC DNA]</scope>
    <source>
        <strain evidence="16">CCUG 55585</strain>
    </source>
</reference>
<feature type="transmembrane region" description="Helical" evidence="13">
    <location>
        <begin position="88"/>
        <end position="110"/>
    </location>
</feature>
<organism evidence="15 16">
    <name type="scientific">Lysobacter brunescens</name>
    <dbReference type="NCBI Taxonomy" id="262323"/>
    <lineage>
        <taxon>Bacteria</taxon>
        <taxon>Pseudomonadati</taxon>
        <taxon>Pseudomonadota</taxon>
        <taxon>Gammaproteobacteria</taxon>
        <taxon>Lysobacterales</taxon>
        <taxon>Lysobacteraceae</taxon>
        <taxon>Lysobacter</taxon>
    </lineage>
</organism>
<evidence type="ECO:0000256" key="1">
    <source>
        <dbReference type="ARBA" id="ARBA00001970"/>
    </source>
</evidence>
<keyword evidence="7" id="KW-0479">Metal-binding</keyword>
<evidence type="ECO:0000313" key="16">
    <source>
        <dbReference type="Proteomes" id="UP001597110"/>
    </source>
</evidence>
<evidence type="ECO:0000256" key="2">
    <source>
        <dbReference type="ARBA" id="ARBA00004651"/>
    </source>
</evidence>
<dbReference type="Proteomes" id="UP001597110">
    <property type="component" value="Unassembled WGS sequence"/>
</dbReference>
<evidence type="ECO:0000256" key="8">
    <source>
        <dbReference type="ARBA" id="ARBA00022982"/>
    </source>
</evidence>
<feature type="transmembrane region" description="Helical" evidence="13">
    <location>
        <begin position="146"/>
        <end position="167"/>
    </location>
</feature>
<evidence type="ECO:0000256" key="6">
    <source>
        <dbReference type="ARBA" id="ARBA00022692"/>
    </source>
</evidence>
<evidence type="ECO:0000256" key="5">
    <source>
        <dbReference type="ARBA" id="ARBA00022617"/>
    </source>
</evidence>
<dbReference type="InterPro" id="IPR052168">
    <property type="entry name" value="Cytochrome_b561_oxidase"/>
</dbReference>
<keyword evidence="10" id="KW-0408">Iron</keyword>
<dbReference type="InterPro" id="IPR011577">
    <property type="entry name" value="Cyt_b561_bac/Ni-Hgenase"/>
</dbReference>
<comment type="subcellular location">
    <subcellularLocation>
        <location evidence="2">Cell membrane</location>
        <topology evidence="2">Multi-pass membrane protein</topology>
    </subcellularLocation>
</comment>
<comment type="caution">
    <text evidence="15">The sequence shown here is derived from an EMBL/GenBank/DDBJ whole genome shotgun (WGS) entry which is preliminary data.</text>
</comment>
<dbReference type="PANTHER" id="PTHR30529">
    <property type="entry name" value="CYTOCHROME B561"/>
    <property type="match status" value="1"/>
</dbReference>
<dbReference type="RefSeq" id="WP_386822996.1">
    <property type="nucleotide sequence ID" value="NZ_JBHTIF010000001.1"/>
</dbReference>
<name>A0ABW2YA32_9GAMM</name>
<evidence type="ECO:0000256" key="7">
    <source>
        <dbReference type="ARBA" id="ARBA00022723"/>
    </source>
</evidence>
<dbReference type="InterPro" id="IPR016174">
    <property type="entry name" value="Di-haem_cyt_TM"/>
</dbReference>
<keyword evidence="6 13" id="KW-0812">Transmembrane</keyword>
<proteinExistence type="inferred from homology"/>
<protein>
    <submittedName>
        <fullName evidence="15">Cytochrome b</fullName>
    </submittedName>
</protein>
<evidence type="ECO:0000256" key="4">
    <source>
        <dbReference type="ARBA" id="ARBA00022475"/>
    </source>
</evidence>
<dbReference type="SUPFAM" id="SSF81342">
    <property type="entry name" value="Transmembrane di-heme cytochromes"/>
    <property type="match status" value="1"/>
</dbReference>
<dbReference type="Pfam" id="PF01292">
    <property type="entry name" value="Ni_hydr_CYTB"/>
    <property type="match status" value="1"/>
</dbReference>
<keyword evidence="16" id="KW-1185">Reference proteome</keyword>
<dbReference type="EMBL" id="JBHTIF010000001">
    <property type="protein sequence ID" value="MFD0725369.1"/>
    <property type="molecule type" value="Genomic_DNA"/>
</dbReference>
<evidence type="ECO:0000256" key="12">
    <source>
        <dbReference type="ARBA" id="ARBA00037975"/>
    </source>
</evidence>
<feature type="transmembrane region" description="Helical" evidence="13">
    <location>
        <begin position="16"/>
        <end position="36"/>
    </location>
</feature>
<keyword evidence="3" id="KW-0813">Transport</keyword>
<evidence type="ECO:0000313" key="15">
    <source>
        <dbReference type="EMBL" id="MFD0725369.1"/>
    </source>
</evidence>
<feature type="transmembrane region" description="Helical" evidence="13">
    <location>
        <begin position="48"/>
        <end position="68"/>
    </location>
</feature>
<accession>A0ABW2YA32</accession>
<comment type="cofactor">
    <cofactor evidence="1">
        <name>heme b</name>
        <dbReference type="ChEBI" id="CHEBI:60344"/>
    </cofactor>
</comment>
<keyword evidence="11 13" id="KW-0472">Membrane</keyword>
<evidence type="ECO:0000256" key="13">
    <source>
        <dbReference type="SAM" id="Phobius"/>
    </source>
</evidence>
<evidence type="ECO:0000256" key="9">
    <source>
        <dbReference type="ARBA" id="ARBA00022989"/>
    </source>
</evidence>
<keyword evidence="8" id="KW-0249">Electron transport</keyword>
<keyword evidence="4" id="KW-1003">Cell membrane</keyword>
<keyword evidence="9 13" id="KW-1133">Transmembrane helix</keyword>
<keyword evidence="5" id="KW-0349">Heme</keyword>
<evidence type="ECO:0000259" key="14">
    <source>
        <dbReference type="Pfam" id="PF01292"/>
    </source>
</evidence>
<evidence type="ECO:0000256" key="3">
    <source>
        <dbReference type="ARBA" id="ARBA00022448"/>
    </source>
</evidence>
<evidence type="ECO:0000256" key="10">
    <source>
        <dbReference type="ARBA" id="ARBA00023004"/>
    </source>
</evidence>